<sequence length="107" mass="11812">MKTYRLVPKSYIVKTVQDVYGTPLLSAARQLEHIRVKGALTEGQLTCLLNSRDHGILPKCFQLKLTQNTDHNSKKILFSAGMSLLTSEEDTDQLGTTSSLHGHAGFP</sequence>
<protein>
    <submittedName>
        <fullName evidence="1">Uncharacterized protein</fullName>
    </submittedName>
</protein>
<evidence type="ECO:0000313" key="1">
    <source>
        <dbReference type="EMBL" id="KFD49788.1"/>
    </source>
</evidence>
<evidence type="ECO:0000313" key="2">
    <source>
        <dbReference type="Proteomes" id="UP000030764"/>
    </source>
</evidence>
<dbReference type="Proteomes" id="UP000030764">
    <property type="component" value="Unassembled WGS sequence"/>
</dbReference>
<organism evidence="1 2">
    <name type="scientific">Trichuris suis</name>
    <name type="common">pig whipworm</name>
    <dbReference type="NCBI Taxonomy" id="68888"/>
    <lineage>
        <taxon>Eukaryota</taxon>
        <taxon>Metazoa</taxon>
        <taxon>Ecdysozoa</taxon>
        <taxon>Nematoda</taxon>
        <taxon>Enoplea</taxon>
        <taxon>Dorylaimia</taxon>
        <taxon>Trichinellida</taxon>
        <taxon>Trichuridae</taxon>
        <taxon>Trichuris</taxon>
    </lineage>
</organism>
<reference evidence="1 2" key="1">
    <citation type="journal article" date="2014" name="Nat. Genet.">
        <title>Genome and transcriptome of the porcine whipworm Trichuris suis.</title>
        <authorList>
            <person name="Jex A.R."/>
            <person name="Nejsum P."/>
            <person name="Schwarz E.M."/>
            <person name="Hu L."/>
            <person name="Young N.D."/>
            <person name="Hall R.S."/>
            <person name="Korhonen P.K."/>
            <person name="Liao S."/>
            <person name="Thamsborg S."/>
            <person name="Xia J."/>
            <person name="Xu P."/>
            <person name="Wang S."/>
            <person name="Scheerlinck J.P."/>
            <person name="Hofmann A."/>
            <person name="Sternberg P.W."/>
            <person name="Wang J."/>
            <person name="Gasser R.B."/>
        </authorList>
    </citation>
    <scope>NUCLEOTIDE SEQUENCE [LARGE SCALE GENOMIC DNA]</scope>
    <source>
        <strain evidence="1">DCEP-RM93M</strain>
    </source>
</reference>
<keyword evidence="2" id="KW-1185">Reference proteome</keyword>
<dbReference type="EMBL" id="KL363263">
    <property type="protein sequence ID" value="KFD49788.1"/>
    <property type="molecule type" value="Genomic_DNA"/>
</dbReference>
<accession>A0A085LXU2</accession>
<gene>
    <name evidence="1" type="ORF">M513_09255</name>
</gene>
<name>A0A085LXU2_9BILA</name>
<dbReference type="AlphaFoldDB" id="A0A085LXU2"/>
<proteinExistence type="predicted"/>